<name>A0A7W4WG91_9GAMM</name>
<gene>
    <name evidence="1" type="ORF">FHS09_004569</name>
</gene>
<evidence type="ECO:0000313" key="2">
    <source>
        <dbReference type="Proteomes" id="UP000535937"/>
    </source>
</evidence>
<keyword evidence="2" id="KW-1185">Reference proteome</keyword>
<evidence type="ECO:0000313" key="1">
    <source>
        <dbReference type="EMBL" id="MBB3063695.1"/>
    </source>
</evidence>
<dbReference type="AlphaFoldDB" id="A0A7W4WG91"/>
<protein>
    <submittedName>
        <fullName evidence="1">Uncharacterized protein</fullName>
    </submittedName>
</protein>
<dbReference type="Proteomes" id="UP000535937">
    <property type="component" value="Unassembled WGS sequence"/>
</dbReference>
<dbReference type="EMBL" id="JACHWZ010000054">
    <property type="protein sequence ID" value="MBB3063695.1"/>
    <property type="molecule type" value="Genomic_DNA"/>
</dbReference>
<comment type="caution">
    <text evidence="1">The sequence shown here is derived from an EMBL/GenBank/DDBJ whole genome shotgun (WGS) entry which is preliminary data.</text>
</comment>
<reference evidence="1 2" key="1">
    <citation type="submission" date="2020-08" db="EMBL/GenBank/DDBJ databases">
        <title>Genomic Encyclopedia of Type Strains, Phase III (KMG-III): the genomes of soil and plant-associated and newly described type strains.</title>
        <authorList>
            <person name="Whitman W."/>
        </authorList>
    </citation>
    <scope>NUCLEOTIDE SEQUENCE [LARGE SCALE GENOMIC DNA]</scope>
    <source>
        <strain evidence="1 2">CECT 8799</strain>
    </source>
</reference>
<proteinExistence type="predicted"/>
<sequence length="49" mass="5659">MKKVNLKKQLYQASTKGALEVEVSEPFSSDWLSILESARGLYVVRSEWR</sequence>
<accession>A0A7W4WG91</accession>
<organism evidence="1 2">
    <name type="scientific">Microbulbifer rhizosphaerae</name>
    <dbReference type="NCBI Taxonomy" id="1562603"/>
    <lineage>
        <taxon>Bacteria</taxon>
        <taxon>Pseudomonadati</taxon>
        <taxon>Pseudomonadota</taxon>
        <taxon>Gammaproteobacteria</taxon>
        <taxon>Cellvibrionales</taxon>
        <taxon>Microbulbiferaceae</taxon>
        <taxon>Microbulbifer</taxon>
    </lineage>
</organism>